<keyword evidence="2" id="KW-1003">Cell membrane</keyword>
<feature type="domain" description="T-SNARE coiled-coil homology" evidence="7">
    <location>
        <begin position="350"/>
        <end position="412"/>
    </location>
</feature>
<keyword evidence="9" id="KW-1185">Reference proteome</keyword>
<dbReference type="Proteomes" id="UP000305451">
    <property type="component" value="Unassembled WGS sequence"/>
</dbReference>
<sequence length="454" mass="48177">MAVMGDLALAQRFDFLDFDDDARAILRTIKPIVERALPAVLDEFYEHIARYPEVDALFATPEIRAHAKSAQFRHWLMICDAQYGDDYMKSVQRIGETHARLGLAPAWYFGGYSKITCGIFRALVRHAKSGQGGLLRRGNGFDLEFALQSINRAALLDMDLCMSTIDAAAVRKKQAERDALAERFEQSVSEVVASVAAASEELAQTARAMNQTAGRTTEHSTSVAAAAEEATVTARSVAEATSELTKAIAEISQNSSKAAETSGLATSEARRTGETMAELSGAAEKIGEIVSLIEQVAEQTNLLALNATIEAARAGDAGKGFAVVASEVKSLASQTARATEDISAQIANVQNVVASAVKAISSVTDAIENVTSISTSISAAVEQQSAATAEISRNTDQTASSTESVSATIQEVRIGAEETSRSSDSVVSAAEEVGRQAESLRGDVGHFLQHIRAS</sequence>
<evidence type="ECO:0000259" key="6">
    <source>
        <dbReference type="PROSITE" id="PS50111"/>
    </source>
</evidence>
<dbReference type="GO" id="GO:0007165">
    <property type="term" value="P:signal transduction"/>
    <property type="evidence" value="ECO:0007669"/>
    <property type="project" value="UniProtKB-KW"/>
</dbReference>
<feature type="domain" description="Methyl-accepting transducer" evidence="6">
    <location>
        <begin position="191"/>
        <end position="420"/>
    </location>
</feature>
<dbReference type="Pfam" id="PF11563">
    <property type="entry name" value="Protoglobin"/>
    <property type="match status" value="1"/>
</dbReference>
<dbReference type="GO" id="GO:0020037">
    <property type="term" value="F:heme binding"/>
    <property type="evidence" value="ECO:0007669"/>
    <property type="project" value="InterPro"/>
</dbReference>
<keyword evidence="2" id="KW-0997">Cell inner membrane</keyword>
<comment type="subcellular location">
    <subcellularLocation>
        <location evidence="1">Cell inner membrane</location>
        <topology evidence="1">Multi-pass membrane protein</topology>
    </subcellularLocation>
</comment>
<dbReference type="InterPro" id="IPR000727">
    <property type="entry name" value="T_SNARE_dom"/>
</dbReference>
<evidence type="ECO:0000313" key="9">
    <source>
        <dbReference type="Proteomes" id="UP000305451"/>
    </source>
</evidence>
<dbReference type="PROSITE" id="PS50111">
    <property type="entry name" value="CHEMOTAXIS_TRANSDUC_2"/>
    <property type="match status" value="1"/>
</dbReference>
<keyword evidence="3 5" id="KW-0807">Transducer</keyword>
<evidence type="ECO:0000259" key="7">
    <source>
        <dbReference type="PROSITE" id="PS50192"/>
    </source>
</evidence>
<dbReference type="GO" id="GO:0019825">
    <property type="term" value="F:oxygen binding"/>
    <property type="evidence" value="ECO:0007669"/>
    <property type="project" value="InterPro"/>
</dbReference>
<dbReference type="EMBL" id="SRXV01000001">
    <property type="protein sequence ID" value="TGY93965.1"/>
    <property type="molecule type" value="Genomic_DNA"/>
</dbReference>
<dbReference type="PANTHER" id="PTHR32089:SF112">
    <property type="entry name" value="LYSOZYME-LIKE PROTEIN-RELATED"/>
    <property type="match status" value="1"/>
</dbReference>
<dbReference type="InterPro" id="IPR044398">
    <property type="entry name" value="Globin-sensor_dom"/>
</dbReference>
<evidence type="ECO:0000313" key="8">
    <source>
        <dbReference type="EMBL" id="TGY93965.1"/>
    </source>
</evidence>
<dbReference type="CDD" id="cd01068">
    <property type="entry name" value="globin_sensor"/>
    <property type="match status" value="1"/>
</dbReference>
<dbReference type="Pfam" id="PF00015">
    <property type="entry name" value="MCPsignal"/>
    <property type="match status" value="1"/>
</dbReference>
<dbReference type="InterPro" id="IPR012292">
    <property type="entry name" value="Globin/Proto"/>
</dbReference>
<evidence type="ECO:0000256" key="2">
    <source>
        <dbReference type="ARBA" id="ARBA00022519"/>
    </source>
</evidence>
<evidence type="ECO:0000256" key="1">
    <source>
        <dbReference type="ARBA" id="ARBA00004429"/>
    </source>
</evidence>
<dbReference type="PANTHER" id="PTHR32089">
    <property type="entry name" value="METHYL-ACCEPTING CHEMOTAXIS PROTEIN MCPB"/>
    <property type="match status" value="1"/>
</dbReference>
<comment type="caution">
    <text evidence="8">The sequence shown here is derived from an EMBL/GenBank/DDBJ whole genome shotgun (WGS) entry which is preliminary data.</text>
</comment>
<dbReference type="AlphaFoldDB" id="A0A4S2HD42"/>
<dbReference type="PROSITE" id="PS50192">
    <property type="entry name" value="T_SNARE"/>
    <property type="match status" value="1"/>
</dbReference>
<dbReference type="SUPFAM" id="SSF58104">
    <property type="entry name" value="Methyl-accepting chemotaxis protein (MCP) signaling domain"/>
    <property type="match status" value="1"/>
</dbReference>
<reference evidence="8 9" key="1">
    <citation type="journal article" date="2013" name="Int. J. Syst. Evol. Microbiol.">
        <title>Marinicauda pacifica gen. nov., sp. nov., a prosthecate alphaproteobacterium of the family Hyphomonadaceae isolated from deep seawater.</title>
        <authorList>
            <person name="Zhang X.Y."/>
            <person name="Li G.W."/>
            <person name="Wang C.S."/>
            <person name="Zhang Y.J."/>
            <person name="Xu X.W."/>
            <person name="Li H."/>
            <person name="Liu A."/>
            <person name="Liu C."/>
            <person name="Xie B.B."/>
            <person name="Qin Q.L."/>
            <person name="Xu Z."/>
            <person name="Chen X.L."/>
            <person name="Zhou B.C."/>
            <person name="Zhang Y.Z."/>
        </authorList>
    </citation>
    <scope>NUCLEOTIDE SEQUENCE [LARGE SCALE GENOMIC DNA]</scope>
    <source>
        <strain evidence="8 9">P-1 km-3</strain>
    </source>
</reference>
<accession>A0A4S2HD42</accession>
<dbReference type="Gene3D" id="1.10.287.950">
    <property type="entry name" value="Methyl-accepting chemotaxis protein"/>
    <property type="match status" value="1"/>
</dbReference>
<evidence type="ECO:0000256" key="3">
    <source>
        <dbReference type="ARBA" id="ARBA00023224"/>
    </source>
</evidence>
<proteinExistence type="inferred from homology"/>
<gene>
    <name evidence="8" type="ORF">E5162_01360</name>
</gene>
<dbReference type="GO" id="GO:0005886">
    <property type="term" value="C:plasma membrane"/>
    <property type="evidence" value="ECO:0007669"/>
    <property type="project" value="UniProtKB-SubCell"/>
</dbReference>
<name>A0A4S2HD42_9PROT</name>
<keyword evidence="2" id="KW-0472">Membrane</keyword>
<evidence type="ECO:0000256" key="4">
    <source>
        <dbReference type="ARBA" id="ARBA00029447"/>
    </source>
</evidence>
<dbReference type="SUPFAM" id="SSF46458">
    <property type="entry name" value="Globin-like"/>
    <property type="match status" value="1"/>
</dbReference>
<evidence type="ECO:0000256" key="5">
    <source>
        <dbReference type="PROSITE-ProRule" id="PRU00284"/>
    </source>
</evidence>
<organism evidence="8 9">
    <name type="scientific">Marinicauda pacifica</name>
    <dbReference type="NCBI Taxonomy" id="1133559"/>
    <lineage>
        <taxon>Bacteria</taxon>
        <taxon>Pseudomonadati</taxon>
        <taxon>Pseudomonadota</taxon>
        <taxon>Alphaproteobacteria</taxon>
        <taxon>Maricaulales</taxon>
        <taxon>Maricaulaceae</taxon>
        <taxon>Marinicauda</taxon>
    </lineage>
</organism>
<dbReference type="InterPro" id="IPR039379">
    <property type="entry name" value="Protoglobin_sensor_dom"/>
</dbReference>
<dbReference type="InterPro" id="IPR004089">
    <property type="entry name" value="MCPsignal_dom"/>
</dbReference>
<dbReference type="InterPro" id="IPR009050">
    <property type="entry name" value="Globin-like_sf"/>
</dbReference>
<comment type="similarity">
    <text evidence="4">Belongs to the methyl-accepting chemotaxis (MCP) protein family.</text>
</comment>
<dbReference type="Gene3D" id="1.10.490.10">
    <property type="entry name" value="Globins"/>
    <property type="match status" value="1"/>
</dbReference>
<protein>
    <submittedName>
        <fullName evidence="8">Globin-coupled sensor protein</fullName>
    </submittedName>
</protein>
<dbReference type="SMART" id="SM00283">
    <property type="entry name" value="MA"/>
    <property type="match status" value="1"/>
</dbReference>